<organism evidence="2 3">
    <name type="scientific">Crotalaria pallida</name>
    <name type="common">Smooth rattlebox</name>
    <name type="synonym">Crotalaria striata</name>
    <dbReference type="NCBI Taxonomy" id="3830"/>
    <lineage>
        <taxon>Eukaryota</taxon>
        <taxon>Viridiplantae</taxon>
        <taxon>Streptophyta</taxon>
        <taxon>Embryophyta</taxon>
        <taxon>Tracheophyta</taxon>
        <taxon>Spermatophyta</taxon>
        <taxon>Magnoliopsida</taxon>
        <taxon>eudicotyledons</taxon>
        <taxon>Gunneridae</taxon>
        <taxon>Pentapetalae</taxon>
        <taxon>rosids</taxon>
        <taxon>fabids</taxon>
        <taxon>Fabales</taxon>
        <taxon>Fabaceae</taxon>
        <taxon>Papilionoideae</taxon>
        <taxon>50 kb inversion clade</taxon>
        <taxon>genistoids sensu lato</taxon>
        <taxon>core genistoids</taxon>
        <taxon>Crotalarieae</taxon>
        <taxon>Crotalaria</taxon>
    </lineage>
</organism>
<protein>
    <submittedName>
        <fullName evidence="2">Uncharacterized protein</fullName>
    </submittedName>
</protein>
<proteinExistence type="predicted"/>
<evidence type="ECO:0000256" key="1">
    <source>
        <dbReference type="SAM" id="MobiDB-lite"/>
    </source>
</evidence>
<dbReference type="AlphaFoldDB" id="A0AAN9E8M7"/>
<keyword evidence="3" id="KW-1185">Reference proteome</keyword>
<feature type="region of interest" description="Disordered" evidence="1">
    <location>
        <begin position="1"/>
        <end position="55"/>
    </location>
</feature>
<evidence type="ECO:0000313" key="2">
    <source>
        <dbReference type="EMBL" id="KAK7251179.1"/>
    </source>
</evidence>
<dbReference type="EMBL" id="JAYWIO010000007">
    <property type="protein sequence ID" value="KAK7251179.1"/>
    <property type="molecule type" value="Genomic_DNA"/>
</dbReference>
<name>A0AAN9E8M7_CROPI</name>
<comment type="caution">
    <text evidence="2">The sequence shown here is derived from an EMBL/GenBank/DDBJ whole genome shotgun (WGS) entry which is preliminary data.</text>
</comment>
<dbReference type="Proteomes" id="UP001372338">
    <property type="component" value="Unassembled WGS sequence"/>
</dbReference>
<reference evidence="2 3" key="1">
    <citation type="submission" date="2024-01" db="EMBL/GenBank/DDBJ databases">
        <title>The genomes of 5 underutilized Papilionoideae crops provide insights into root nodulation and disease resistanc.</title>
        <authorList>
            <person name="Yuan L."/>
        </authorList>
    </citation>
    <scope>NUCLEOTIDE SEQUENCE [LARGE SCALE GENOMIC DNA]</scope>
    <source>
        <strain evidence="2">ZHUSHIDOU_FW_LH</strain>
        <tissue evidence="2">Leaf</tissue>
    </source>
</reference>
<feature type="compositionally biased region" description="Basic and acidic residues" evidence="1">
    <location>
        <begin position="1"/>
        <end position="15"/>
    </location>
</feature>
<evidence type="ECO:0000313" key="3">
    <source>
        <dbReference type="Proteomes" id="UP001372338"/>
    </source>
</evidence>
<feature type="compositionally biased region" description="Polar residues" evidence="1">
    <location>
        <begin position="18"/>
        <end position="30"/>
    </location>
</feature>
<gene>
    <name evidence="2" type="ORF">RIF29_34139</name>
</gene>
<sequence length="103" mass="11156">MLSKEALELEGKDVAANENDNGGPSTQNVDQHVREPKTLRVRSSNDLSPPGGKRKRIISCGICRVEGHTRKSCPLAGEVEKLKKGISGSDVNLDDDEHVCAMM</sequence>
<accession>A0AAN9E8M7</accession>